<name>A0A1E3QEB7_LIPST</name>
<dbReference type="Proteomes" id="UP000094385">
    <property type="component" value="Unassembled WGS sequence"/>
</dbReference>
<sequence length="315" mass="33851">MSTAISMLCKSVAFALDFDTRLYPNITERLLQEITVSGTYGISAQLCVPPDSKNRELLQIATHGLGFDKRYWDAQPPNAVEDYSYVNAALQAGYSILTYDRLGTGKSNKPDAYKVVQAPFEVEILRGLTELARNGSLYDYAKICGPHATFQKVVHVGHSYGSFVTLGLITAHANLSDGAVATGLLPVPGVHSPGQAWSGAEYAPQNSQRLFGDTSSGYIVIGNPSAMQTGFLSTLRDNAASIGGFEPHVLDYTFSIRATSSVGQITSSQNSSIIGPALDFTGPLQFFVGEFDFLVCDGDCDGLDNRVSGSYDKEE</sequence>
<dbReference type="SUPFAM" id="SSF53474">
    <property type="entry name" value="alpha/beta-Hydrolases"/>
    <property type="match status" value="1"/>
</dbReference>
<feature type="domain" description="AB hydrolase-1" evidence="1">
    <location>
        <begin position="63"/>
        <end position="204"/>
    </location>
</feature>
<organism evidence="2 3">
    <name type="scientific">Lipomyces starkeyi NRRL Y-11557</name>
    <dbReference type="NCBI Taxonomy" id="675824"/>
    <lineage>
        <taxon>Eukaryota</taxon>
        <taxon>Fungi</taxon>
        <taxon>Dikarya</taxon>
        <taxon>Ascomycota</taxon>
        <taxon>Saccharomycotina</taxon>
        <taxon>Lipomycetes</taxon>
        <taxon>Lipomycetales</taxon>
        <taxon>Lipomycetaceae</taxon>
        <taxon>Lipomyces</taxon>
    </lineage>
</organism>
<protein>
    <recommendedName>
        <fullName evidence="1">AB hydrolase-1 domain-containing protein</fullName>
    </recommendedName>
</protein>
<dbReference type="InterPro" id="IPR029058">
    <property type="entry name" value="AB_hydrolase_fold"/>
</dbReference>
<dbReference type="Gene3D" id="3.40.50.1820">
    <property type="entry name" value="alpha/beta hydrolase"/>
    <property type="match status" value="1"/>
</dbReference>
<gene>
    <name evidence="2" type="ORF">LIPSTDRAFT_66869</name>
</gene>
<dbReference type="AlphaFoldDB" id="A0A1E3QEB7"/>
<accession>A0A1E3QEB7</accession>
<dbReference type="InterPro" id="IPR000073">
    <property type="entry name" value="AB_hydrolase_1"/>
</dbReference>
<dbReference type="EMBL" id="KV454289">
    <property type="protein sequence ID" value="ODQ76041.1"/>
    <property type="molecule type" value="Genomic_DNA"/>
</dbReference>
<keyword evidence="3" id="KW-1185">Reference proteome</keyword>
<proteinExistence type="predicted"/>
<reference evidence="2 3" key="1">
    <citation type="journal article" date="2016" name="Proc. Natl. Acad. Sci. U.S.A.">
        <title>Comparative genomics of biotechnologically important yeasts.</title>
        <authorList>
            <person name="Riley R."/>
            <person name="Haridas S."/>
            <person name="Wolfe K.H."/>
            <person name="Lopes M.R."/>
            <person name="Hittinger C.T."/>
            <person name="Goeker M."/>
            <person name="Salamov A.A."/>
            <person name="Wisecaver J.H."/>
            <person name="Long T.M."/>
            <person name="Calvey C.H."/>
            <person name="Aerts A.L."/>
            <person name="Barry K.W."/>
            <person name="Choi C."/>
            <person name="Clum A."/>
            <person name="Coughlan A.Y."/>
            <person name="Deshpande S."/>
            <person name="Douglass A.P."/>
            <person name="Hanson S.J."/>
            <person name="Klenk H.-P."/>
            <person name="LaButti K.M."/>
            <person name="Lapidus A."/>
            <person name="Lindquist E.A."/>
            <person name="Lipzen A.M."/>
            <person name="Meier-Kolthoff J.P."/>
            <person name="Ohm R.A."/>
            <person name="Otillar R.P."/>
            <person name="Pangilinan J.L."/>
            <person name="Peng Y."/>
            <person name="Rokas A."/>
            <person name="Rosa C.A."/>
            <person name="Scheuner C."/>
            <person name="Sibirny A.A."/>
            <person name="Slot J.C."/>
            <person name="Stielow J.B."/>
            <person name="Sun H."/>
            <person name="Kurtzman C.P."/>
            <person name="Blackwell M."/>
            <person name="Grigoriev I.V."/>
            <person name="Jeffries T.W."/>
        </authorList>
    </citation>
    <scope>NUCLEOTIDE SEQUENCE [LARGE SCALE GENOMIC DNA]</scope>
    <source>
        <strain evidence="2 3">NRRL Y-11557</strain>
    </source>
</reference>
<dbReference type="OrthoDB" id="190201at2759"/>
<evidence type="ECO:0000313" key="3">
    <source>
        <dbReference type="Proteomes" id="UP000094385"/>
    </source>
</evidence>
<evidence type="ECO:0000259" key="1">
    <source>
        <dbReference type="Pfam" id="PF12697"/>
    </source>
</evidence>
<dbReference type="Pfam" id="PF12697">
    <property type="entry name" value="Abhydrolase_6"/>
    <property type="match status" value="1"/>
</dbReference>
<evidence type="ECO:0000313" key="2">
    <source>
        <dbReference type="EMBL" id="ODQ76041.1"/>
    </source>
</evidence>
<dbReference type="STRING" id="675824.A0A1E3QEB7"/>